<protein>
    <recommendedName>
        <fullName evidence="3">HNH endonuclease</fullName>
    </recommendedName>
</protein>
<evidence type="ECO:0000313" key="2">
    <source>
        <dbReference type="Proteomes" id="UP000619355"/>
    </source>
</evidence>
<comment type="caution">
    <text evidence="1">The sequence shown here is derived from an EMBL/GenBank/DDBJ whole genome shotgun (WGS) entry which is preliminary data.</text>
</comment>
<organism evidence="1 2">
    <name type="scientific">Streptomyces capoamus</name>
    <dbReference type="NCBI Taxonomy" id="68183"/>
    <lineage>
        <taxon>Bacteria</taxon>
        <taxon>Bacillati</taxon>
        <taxon>Actinomycetota</taxon>
        <taxon>Actinomycetes</taxon>
        <taxon>Kitasatosporales</taxon>
        <taxon>Streptomycetaceae</taxon>
        <taxon>Streptomyces</taxon>
    </lineage>
</organism>
<keyword evidence="2" id="KW-1185">Reference proteome</keyword>
<dbReference type="Proteomes" id="UP000619355">
    <property type="component" value="Unassembled WGS sequence"/>
</dbReference>
<dbReference type="EMBL" id="BNBF01000017">
    <property type="protein sequence ID" value="GHG61832.1"/>
    <property type="molecule type" value="Genomic_DNA"/>
</dbReference>
<accession>A0A919KE07</accession>
<proteinExistence type="predicted"/>
<dbReference type="AlphaFoldDB" id="A0A919KE07"/>
<name>A0A919KE07_9ACTN</name>
<gene>
    <name evidence="1" type="ORF">GCM10018980_51300</name>
</gene>
<evidence type="ECO:0000313" key="1">
    <source>
        <dbReference type="EMBL" id="GHG61832.1"/>
    </source>
</evidence>
<evidence type="ECO:0008006" key="3">
    <source>
        <dbReference type="Google" id="ProtNLM"/>
    </source>
</evidence>
<reference evidence="2" key="1">
    <citation type="journal article" date="2019" name="Int. J. Syst. Evol. Microbiol.">
        <title>The Global Catalogue of Microorganisms (GCM) 10K type strain sequencing project: providing services to taxonomists for standard genome sequencing and annotation.</title>
        <authorList>
            <consortium name="The Broad Institute Genomics Platform"/>
            <consortium name="The Broad Institute Genome Sequencing Center for Infectious Disease"/>
            <person name="Wu L."/>
            <person name="Ma J."/>
        </authorList>
    </citation>
    <scope>NUCLEOTIDE SEQUENCE [LARGE SCALE GENOMIC DNA]</scope>
    <source>
        <strain evidence="2">JCM 4253</strain>
    </source>
</reference>
<sequence>MDWTGERNATSNRPLLSHGYRHHSAAGIAFRIRTGRDPVGQVRADCGMQHCVAPDHVEDAPGRRRNREQLRYISGGRALQERCRNDHDQAEHGRVAADGRAYCNACKRARDARSQARRDAA</sequence>